<sequence>MKVSPQRARELAEGYFAGRSAKVEIFTFGRIYVAWVRGGEPDDPRALPETVGGGCLVIDKDTGEIAVRPLLAPQAVADQFPR</sequence>
<gene>
    <name evidence="1" type="ORF">AB0I59_13705</name>
</gene>
<protein>
    <recommendedName>
        <fullName evidence="3">Immunity protein 35 domain-containing protein</fullName>
    </recommendedName>
</protein>
<reference evidence="1 2" key="1">
    <citation type="submission" date="2024-06" db="EMBL/GenBank/DDBJ databases">
        <title>The Natural Products Discovery Center: Release of the First 8490 Sequenced Strains for Exploring Actinobacteria Biosynthetic Diversity.</title>
        <authorList>
            <person name="Kalkreuter E."/>
            <person name="Kautsar S.A."/>
            <person name="Yang D."/>
            <person name="Bader C.D."/>
            <person name="Teijaro C.N."/>
            <person name="Fluegel L."/>
            <person name="Davis C.M."/>
            <person name="Simpson J.R."/>
            <person name="Lauterbach L."/>
            <person name="Steele A.D."/>
            <person name="Gui C."/>
            <person name="Meng S."/>
            <person name="Li G."/>
            <person name="Viehrig K."/>
            <person name="Ye F."/>
            <person name="Su P."/>
            <person name="Kiefer A.F."/>
            <person name="Nichols A."/>
            <person name="Cepeda A.J."/>
            <person name="Yan W."/>
            <person name="Fan B."/>
            <person name="Jiang Y."/>
            <person name="Adhikari A."/>
            <person name="Zheng C.-J."/>
            <person name="Schuster L."/>
            <person name="Cowan T.M."/>
            <person name="Smanski M.J."/>
            <person name="Chevrette M.G."/>
            <person name="De Carvalho L.P.S."/>
            <person name="Shen B."/>
        </authorList>
    </citation>
    <scope>NUCLEOTIDE SEQUENCE [LARGE SCALE GENOMIC DNA]</scope>
    <source>
        <strain evidence="1 2">NPDC050100</strain>
    </source>
</reference>
<evidence type="ECO:0000313" key="1">
    <source>
        <dbReference type="EMBL" id="MEV0969686.1"/>
    </source>
</evidence>
<accession>A0ABV3GDN3</accession>
<proteinExistence type="predicted"/>
<name>A0ABV3GDN3_MICGL</name>
<evidence type="ECO:0000313" key="2">
    <source>
        <dbReference type="Proteomes" id="UP001551675"/>
    </source>
</evidence>
<keyword evidence="2" id="KW-1185">Reference proteome</keyword>
<evidence type="ECO:0008006" key="3">
    <source>
        <dbReference type="Google" id="ProtNLM"/>
    </source>
</evidence>
<dbReference type="Proteomes" id="UP001551675">
    <property type="component" value="Unassembled WGS sequence"/>
</dbReference>
<comment type="caution">
    <text evidence="1">The sequence shown here is derived from an EMBL/GenBank/DDBJ whole genome shotgun (WGS) entry which is preliminary data.</text>
</comment>
<dbReference type="EMBL" id="JBFALK010000006">
    <property type="protein sequence ID" value="MEV0969686.1"/>
    <property type="molecule type" value="Genomic_DNA"/>
</dbReference>
<organism evidence="1 2">
    <name type="scientific">Microtetraspora glauca</name>
    <dbReference type="NCBI Taxonomy" id="1996"/>
    <lineage>
        <taxon>Bacteria</taxon>
        <taxon>Bacillati</taxon>
        <taxon>Actinomycetota</taxon>
        <taxon>Actinomycetes</taxon>
        <taxon>Streptosporangiales</taxon>
        <taxon>Streptosporangiaceae</taxon>
        <taxon>Microtetraspora</taxon>
    </lineage>
</organism>
<dbReference type="RefSeq" id="WP_061254830.1">
    <property type="nucleotide sequence ID" value="NZ_JBFALK010000006.1"/>
</dbReference>